<dbReference type="Gene3D" id="3.10.50.40">
    <property type="match status" value="1"/>
</dbReference>
<dbReference type="GO" id="GO:0016853">
    <property type="term" value="F:isomerase activity"/>
    <property type="evidence" value="ECO:0007669"/>
    <property type="project" value="UniProtKB-KW"/>
</dbReference>
<dbReference type="SUPFAM" id="SSF54534">
    <property type="entry name" value="FKBP-like"/>
    <property type="match status" value="1"/>
</dbReference>
<keyword evidence="13" id="KW-1185">Reference proteome</keyword>
<evidence type="ECO:0000256" key="2">
    <source>
        <dbReference type="ARBA" id="ARBA00004496"/>
    </source>
</evidence>
<dbReference type="InterPro" id="IPR046357">
    <property type="entry name" value="PPIase_dom_sf"/>
</dbReference>
<evidence type="ECO:0000256" key="10">
    <source>
        <dbReference type="RuleBase" id="RU003915"/>
    </source>
</evidence>
<keyword evidence="5 9" id="KW-0697">Rotamase</keyword>
<keyword evidence="6" id="KW-0143">Chaperone</keyword>
<name>A0ABY6IMB3_9HYPH</name>
<evidence type="ECO:0000256" key="5">
    <source>
        <dbReference type="ARBA" id="ARBA00023110"/>
    </source>
</evidence>
<dbReference type="Proteomes" id="UP001163882">
    <property type="component" value="Chromosome"/>
</dbReference>
<accession>A0ABY6IMB3</accession>
<dbReference type="Pfam" id="PF00254">
    <property type="entry name" value="FKBP_C"/>
    <property type="match status" value="1"/>
</dbReference>
<evidence type="ECO:0000259" key="11">
    <source>
        <dbReference type="PROSITE" id="PS50059"/>
    </source>
</evidence>
<gene>
    <name evidence="12" type="ORF">OF122_16570</name>
</gene>
<dbReference type="PANTHER" id="PTHR47861">
    <property type="entry name" value="FKBP-TYPE PEPTIDYL-PROLYL CIS-TRANS ISOMERASE SLYD"/>
    <property type="match status" value="1"/>
</dbReference>
<evidence type="ECO:0000313" key="13">
    <source>
        <dbReference type="Proteomes" id="UP001163882"/>
    </source>
</evidence>
<dbReference type="PANTHER" id="PTHR47861:SF3">
    <property type="entry name" value="FKBP-TYPE PEPTIDYL-PROLYL CIS-TRANS ISOMERASE SLYD"/>
    <property type="match status" value="1"/>
</dbReference>
<evidence type="ECO:0000256" key="1">
    <source>
        <dbReference type="ARBA" id="ARBA00000971"/>
    </source>
</evidence>
<dbReference type="EMBL" id="CP107716">
    <property type="protein sequence ID" value="UYQ71636.1"/>
    <property type="molecule type" value="Genomic_DNA"/>
</dbReference>
<feature type="domain" description="PPIase FKBP-type" evidence="11">
    <location>
        <begin position="7"/>
        <end position="81"/>
    </location>
</feature>
<comment type="subcellular location">
    <subcellularLocation>
        <location evidence="2">Cytoplasm</location>
    </subcellularLocation>
</comment>
<comment type="function">
    <text evidence="8">Also involved in hydrogenase metallocenter assembly, probably by participating in the nickel insertion step. This function in hydrogenase biosynthesis requires chaperone activity and the presence of the metal-binding domain, but not PPIase activity.</text>
</comment>
<evidence type="ECO:0000256" key="6">
    <source>
        <dbReference type="ARBA" id="ARBA00023186"/>
    </source>
</evidence>
<proteinExistence type="inferred from homology"/>
<dbReference type="InterPro" id="IPR001179">
    <property type="entry name" value="PPIase_FKBP_dom"/>
</dbReference>
<comment type="similarity">
    <text evidence="3 10">Belongs to the FKBP-type PPIase family.</text>
</comment>
<keyword evidence="4" id="KW-0963">Cytoplasm</keyword>
<organism evidence="12 13">
    <name type="scientific">Pelagibacterium flavum</name>
    <dbReference type="NCBI Taxonomy" id="2984530"/>
    <lineage>
        <taxon>Bacteria</taxon>
        <taxon>Pseudomonadati</taxon>
        <taxon>Pseudomonadota</taxon>
        <taxon>Alphaproteobacteria</taxon>
        <taxon>Hyphomicrobiales</taxon>
        <taxon>Devosiaceae</taxon>
        <taxon>Pelagibacterium</taxon>
    </lineage>
</organism>
<sequence length="142" mass="15079">MTQAKQGDTVRIHYTGRLTDGTQFDSSDGRDPLEFQLGSGQIIKGLEEQVQGMSVGAKETVTIPADAAYGAHRPEGVQSVPRTQIPEGVDTSVGARLQATGGDGQTMVLTVIDTSEEEITVDANHPLAGKDLIFDVELVEVL</sequence>
<evidence type="ECO:0000256" key="9">
    <source>
        <dbReference type="PROSITE-ProRule" id="PRU00277"/>
    </source>
</evidence>
<evidence type="ECO:0000256" key="7">
    <source>
        <dbReference type="ARBA" id="ARBA00023235"/>
    </source>
</evidence>
<dbReference type="PROSITE" id="PS50059">
    <property type="entry name" value="FKBP_PPIASE"/>
    <property type="match status" value="1"/>
</dbReference>
<evidence type="ECO:0000256" key="4">
    <source>
        <dbReference type="ARBA" id="ARBA00022490"/>
    </source>
</evidence>
<dbReference type="RefSeq" id="WP_264225286.1">
    <property type="nucleotide sequence ID" value="NZ_CP107716.1"/>
</dbReference>
<keyword evidence="7 9" id="KW-0413">Isomerase</keyword>
<evidence type="ECO:0000256" key="3">
    <source>
        <dbReference type="ARBA" id="ARBA00006577"/>
    </source>
</evidence>
<reference evidence="12" key="1">
    <citation type="submission" date="2022-10" db="EMBL/GenBank/DDBJ databases">
        <title>YIM 151497 complete genome.</title>
        <authorList>
            <person name="Chen X."/>
        </authorList>
    </citation>
    <scope>NUCLEOTIDE SEQUENCE</scope>
    <source>
        <strain evidence="12">YIM 151497</strain>
    </source>
</reference>
<evidence type="ECO:0000313" key="12">
    <source>
        <dbReference type="EMBL" id="UYQ71636.1"/>
    </source>
</evidence>
<dbReference type="EC" id="5.2.1.8" evidence="10"/>
<comment type="catalytic activity">
    <reaction evidence="1 9 10">
        <text>[protein]-peptidylproline (omega=180) = [protein]-peptidylproline (omega=0)</text>
        <dbReference type="Rhea" id="RHEA:16237"/>
        <dbReference type="Rhea" id="RHEA-COMP:10747"/>
        <dbReference type="Rhea" id="RHEA-COMP:10748"/>
        <dbReference type="ChEBI" id="CHEBI:83833"/>
        <dbReference type="ChEBI" id="CHEBI:83834"/>
        <dbReference type="EC" id="5.2.1.8"/>
    </reaction>
</comment>
<evidence type="ECO:0000256" key="8">
    <source>
        <dbReference type="ARBA" id="ARBA00037071"/>
    </source>
</evidence>
<protein>
    <recommendedName>
        <fullName evidence="10">Peptidyl-prolyl cis-trans isomerase</fullName>
        <ecNumber evidence="10">5.2.1.8</ecNumber>
    </recommendedName>
</protein>